<evidence type="ECO:0000256" key="1">
    <source>
        <dbReference type="SAM" id="MobiDB-lite"/>
    </source>
</evidence>
<feature type="compositionally biased region" description="Polar residues" evidence="1">
    <location>
        <begin position="118"/>
        <end position="129"/>
    </location>
</feature>
<proteinExistence type="predicted"/>
<feature type="region of interest" description="Disordered" evidence="1">
    <location>
        <begin position="1"/>
        <end position="224"/>
    </location>
</feature>
<reference evidence="2" key="1">
    <citation type="submission" date="2023-03" db="EMBL/GenBank/DDBJ databases">
        <title>Massive genome expansion in bonnet fungi (Mycena s.s.) driven by repeated elements and novel gene families across ecological guilds.</title>
        <authorList>
            <consortium name="Lawrence Berkeley National Laboratory"/>
            <person name="Harder C.B."/>
            <person name="Miyauchi S."/>
            <person name="Viragh M."/>
            <person name="Kuo A."/>
            <person name="Thoen E."/>
            <person name="Andreopoulos B."/>
            <person name="Lu D."/>
            <person name="Skrede I."/>
            <person name="Drula E."/>
            <person name="Henrissat B."/>
            <person name="Morin E."/>
            <person name="Kohler A."/>
            <person name="Barry K."/>
            <person name="LaButti K."/>
            <person name="Morin E."/>
            <person name="Salamov A."/>
            <person name="Lipzen A."/>
            <person name="Mereny Z."/>
            <person name="Hegedus B."/>
            <person name="Baldrian P."/>
            <person name="Stursova M."/>
            <person name="Weitz H."/>
            <person name="Taylor A."/>
            <person name="Grigoriev I.V."/>
            <person name="Nagy L.G."/>
            <person name="Martin F."/>
            <person name="Kauserud H."/>
        </authorList>
    </citation>
    <scope>NUCLEOTIDE SEQUENCE</scope>
    <source>
        <strain evidence="2">CBHHK182m</strain>
    </source>
</reference>
<evidence type="ECO:0000313" key="2">
    <source>
        <dbReference type="EMBL" id="KAJ7701681.1"/>
    </source>
</evidence>
<dbReference type="EMBL" id="JARKIB010000526">
    <property type="protein sequence ID" value="KAJ7701681.1"/>
    <property type="molecule type" value="Genomic_DNA"/>
</dbReference>
<dbReference type="AlphaFoldDB" id="A0AAD7DZH1"/>
<dbReference type="Proteomes" id="UP001215598">
    <property type="component" value="Unassembled WGS sequence"/>
</dbReference>
<accession>A0AAD7DZH1</accession>
<feature type="compositionally biased region" description="Low complexity" evidence="1">
    <location>
        <begin position="87"/>
        <end position="105"/>
    </location>
</feature>
<organism evidence="2 3">
    <name type="scientific">Mycena metata</name>
    <dbReference type="NCBI Taxonomy" id="1033252"/>
    <lineage>
        <taxon>Eukaryota</taxon>
        <taxon>Fungi</taxon>
        <taxon>Dikarya</taxon>
        <taxon>Basidiomycota</taxon>
        <taxon>Agaricomycotina</taxon>
        <taxon>Agaricomycetes</taxon>
        <taxon>Agaricomycetidae</taxon>
        <taxon>Agaricales</taxon>
        <taxon>Marasmiineae</taxon>
        <taxon>Mycenaceae</taxon>
        <taxon>Mycena</taxon>
    </lineage>
</organism>
<sequence>MPPRRAPTSRSLPGGASETTFQLEGHDNVRRSPVAPRRRTGTRQPIGDDNTGAEPSPRRTRRRQYQEPPTPSRTPAAPPEIPQHHMPTGQPSGTPSPTPRQSVPRPRIPPLRRPVASGSRTVPQNNQSAPRGRHAPDLFDADSDNEGPPRRQNVRFEDETESFGPSPPPSPSPSPPPVSTPSQSRRQSRGRGTPRGGGNAPTPSRSHPRTRRPSWYSEDLSRRRTDVLQRDATEESLSFLPTTACCSTAHASDTI</sequence>
<feature type="compositionally biased region" description="Pro residues" evidence="1">
    <location>
        <begin position="165"/>
        <end position="179"/>
    </location>
</feature>
<feature type="compositionally biased region" description="Pro residues" evidence="1">
    <location>
        <begin position="68"/>
        <end position="81"/>
    </location>
</feature>
<protein>
    <submittedName>
        <fullName evidence="2">Uncharacterized protein</fullName>
    </submittedName>
</protein>
<gene>
    <name evidence="2" type="ORF">B0H16DRAFT_752473</name>
</gene>
<evidence type="ECO:0000313" key="3">
    <source>
        <dbReference type="Proteomes" id="UP001215598"/>
    </source>
</evidence>
<comment type="caution">
    <text evidence="2">The sequence shown here is derived from an EMBL/GenBank/DDBJ whole genome shotgun (WGS) entry which is preliminary data.</text>
</comment>
<name>A0AAD7DZH1_9AGAR</name>
<keyword evidence="3" id="KW-1185">Reference proteome</keyword>